<sequence>MSDDLSEIHYLERRIRELEAEPIGQHRPLTDYDRGWADATAQAADRIHELEAERDKLRKLDAEYGRVEAAIIMADPNFDGDPPQVQVQGVRAPV</sequence>
<dbReference type="Proteomes" id="UP000483078">
    <property type="component" value="Unassembled WGS sequence"/>
</dbReference>
<evidence type="ECO:0000256" key="2">
    <source>
        <dbReference type="SAM" id="MobiDB-lite"/>
    </source>
</evidence>
<feature type="coiled-coil region" evidence="1">
    <location>
        <begin position="1"/>
        <end position="70"/>
    </location>
</feature>
<accession>A0A7C9HAC0</accession>
<organism evidence="3 4">
    <name type="scientific">Sediminimonas qiaohouensis</name>
    <dbReference type="NCBI Taxonomy" id="552061"/>
    <lineage>
        <taxon>Bacteria</taxon>
        <taxon>Pseudomonadati</taxon>
        <taxon>Pseudomonadota</taxon>
        <taxon>Alphaproteobacteria</taxon>
        <taxon>Rhodobacterales</taxon>
        <taxon>Roseobacteraceae</taxon>
        <taxon>Sediminimonas</taxon>
    </lineage>
</organism>
<keyword evidence="1" id="KW-0175">Coiled coil</keyword>
<proteinExistence type="predicted"/>
<protein>
    <submittedName>
        <fullName evidence="3">Uncharacterized protein</fullName>
    </submittedName>
</protein>
<name>A0A7C9HAC0_9RHOB</name>
<dbReference type="AlphaFoldDB" id="A0A7C9HAC0"/>
<dbReference type="EMBL" id="VENJ01000006">
    <property type="protein sequence ID" value="MTJ03984.1"/>
    <property type="molecule type" value="Genomic_DNA"/>
</dbReference>
<comment type="caution">
    <text evidence="3">The sequence shown here is derived from an EMBL/GenBank/DDBJ whole genome shotgun (WGS) entry which is preliminary data.</text>
</comment>
<gene>
    <name evidence="3" type="ORF">FH759_04705</name>
</gene>
<dbReference type="RefSeq" id="WP_273248564.1">
    <property type="nucleotide sequence ID" value="NZ_VENJ01000006.1"/>
</dbReference>
<evidence type="ECO:0000313" key="4">
    <source>
        <dbReference type="Proteomes" id="UP000483078"/>
    </source>
</evidence>
<evidence type="ECO:0000313" key="3">
    <source>
        <dbReference type="EMBL" id="MTJ03984.1"/>
    </source>
</evidence>
<evidence type="ECO:0000256" key="1">
    <source>
        <dbReference type="SAM" id="Coils"/>
    </source>
</evidence>
<feature type="region of interest" description="Disordered" evidence="2">
    <location>
        <begin position="75"/>
        <end position="94"/>
    </location>
</feature>
<reference evidence="3 4" key="1">
    <citation type="submission" date="2019-06" db="EMBL/GenBank/DDBJ databases">
        <title>Enrichment of Autotrophic Halophilic Microorganisms from Red Sea Brine Pool Using Microbial Electrosynthesis System.</title>
        <authorList>
            <person name="Alqahtani M.F."/>
            <person name="Bajracharya S."/>
            <person name="Katuri K.P."/>
            <person name="Ali M."/>
            <person name="Saikaly P.E."/>
        </authorList>
    </citation>
    <scope>NUCLEOTIDE SEQUENCE [LARGE SCALE GENOMIC DNA]</scope>
    <source>
        <strain evidence="3">MES6</strain>
    </source>
</reference>